<dbReference type="SUPFAM" id="SSF53098">
    <property type="entry name" value="Ribonuclease H-like"/>
    <property type="match status" value="1"/>
</dbReference>
<dbReference type="Gene3D" id="3.30.342.10">
    <property type="entry name" value="DNA Polymerase, chain B, domain 1"/>
    <property type="match status" value="1"/>
</dbReference>
<evidence type="ECO:0000313" key="4">
    <source>
        <dbReference type="Proteomes" id="UP000247702"/>
    </source>
</evidence>
<dbReference type="InterPro" id="IPR050240">
    <property type="entry name" value="DNA_pol_type-B"/>
</dbReference>
<proteinExistence type="predicted"/>
<dbReference type="EMBL" id="BEXD01002835">
    <property type="protein sequence ID" value="GBB99532.1"/>
    <property type="molecule type" value="Genomic_DNA"/>
</dbReference>
<comment type="catalytic activity">
    <reaction evidence="1">
        <text>DNA(n) + a 2'-deoxyribonucleoside 5'-triphosphate = DNA(n+1) + diphosphate</text>
        <dbReference type="Rhea" id="RHEA:22508"/>
        <dbReference type="Rhea" id="RHEA-COMP:17339"/>
        <dbReference type="Rhea" id="RHEA-COMP:17340"/>
        <dbReference type="ChEBI" id="CHEBI:33019"/>
        <dbReference type="ChEBI" id="CHEBI:61560"/>
        <dbReference type="ChEBI" id="CHEBI:173112"/>
        <dbReference type="EC" id="2.7.7.7"/>
    </reaction>
</comment>
<dbReference type="Pfam" id="PF24055">
    <property type="entry name" value="POL3_N"/>
    <property type="match status" value="1"/>
</dbReference>
<dbReference type="GO" id="GO:0006297">
    <property type="term" value="P:nucleotide-excision repair, DNA gap filling"/>
    <property type="evidence" value="ECO:0007669"/>
    <property type="project" value="TreeGrafter"/>
</dbReference>
<dbReference type="InterPro" id="IPR056435">
    <property type="entry name" value="DPOD/Z_N"/>
</dbReference>
<dbReference type="PANTHER" id="PTHR10322">
    <property type="entry name" value="DNA POLYMERASE CATALYTIC SUBUNIT"/>
    <property type="match status" value="1"/>
</dbReference>
<dbReference type="GO" id="GO:0006287">
    <property type="term" value="P:base-excision repair, gap-filling"/>
    <property type="evidence" value="ECO:0007669"/>
    <property type="project" value="TreeGrafter"/>
</dbReference>
<evidence type="ECO:0000259" key="2">
    <source>
        <dbReference type="Pfam" id="PF24055"/>
    </source>
</evidence>
<dbReference type="AlphaFoldDB" id="A0A2Z6REX0"/>
<feature type="domain" description="DNA polymerase delta/zeta catalytic subunit N-terminal" evidence="2">
    <location>
        <begin position="91"/>
        <end position="160"/>
    </location>
</feature>
<dbReference type="STRING" id="94130.A0A2Z6REX0"/>
<gene>
    <name evidence="3" type="ORF">RclHR1_03550012</name>
</gene>
<dbReference type="GO" id="GO:0008296">
    <property type="term" value="F:3'-5'-DNA exonuclease activity"/>
    <property type="evidence" value="ECO:0007669"/>
    <property type="project" value="TreeGrafter"/>
</dbReference>
<evidence type="ECO:0000313" key="3">
    <source>
        <dbReference type="EMBL" id="GBB99532.1"/>
    </source>
</evidence>
<comment type="caution">
    <text evidence="3">The sequence shown here is derived from an EMBL/GenBank/DDBJ whole genome shotgun (WGS) entry which is preliminary data.</text>
</comment>
<dbReference type="GO" id="GO:0043625">
    <property type="term" value="C:delta DNA polymerase complex"/>
    <property type="evidence" value="ECO:0007669"/>
    <property type="project" value="TreeGrafter"/>
</dbReference>
<protein>
    <recommendedName>
        <fullName evidence="2">DNA polymerase delta/zeta catalytic subunit N-terminal domain-containing protein</fullName>
    </recommendedName>
</protein>
<dbReference type="GO" id="GO:0003887">
    <property type="term" value="F:DNA-directed DNA polymerase activity"/>
    <property type="evidence" value="ECO:0007669"/>
    <property type="project" value="UniProtKB-EC"/>
</dbReference>
<dbReference type="PANTHER" id="PTHR10322:SF23">
    <property type="entry name" value="DNA POLYMERASE DELTA CATALYTIC SUBUNIT"/>
    <property type="match status" value="1"/>
</dbReference>
<keyword evidence="4" id="KW-1185">Reference proteome</keyword>
<name>A0A2Z6REX0_9GLOM</name>
<reference evidence="3 4" key="1">
    <citation type="submission" date="2017-11" db="EMBL/GenBank/DDBJ databases">
        <title>The genome of Rhizophagus clarus HR1 reveals common genetic basis of auxotrophy among arbuscular mycorrhizal fungi.</title>
        <authorList>
            <person name="Kobayashi Y."/>
        </authorList>
    </citation>
    <scope>NUCLEOTIDE SEQUENCE [LARGE SCALE GENOMIC DNA]</scope>
    <source>
        <strain evidence="3 4">HR1</strain>
    </source>
</reference>
<organism evidence="3 4">
    <name type="scientific">Rhizophagus clarus</name>
    <dbReference type="NCBI Taxonomy" id="94130"/>
    <lineage>
        <taxon>Eukaryota</taxon>
        <taxon>Fungi</taxon>
        <taxon>Fungi incertae sedis</taxon>
        <taxon>Mucoromycota</taxon>
        <taxon>Glomeromycotina</taxon>
        <taxon>Glomeromycetes</taxon>
        <taxon>Glomerales</taxon>
        <taxon>Glomeraceae</taxon>
        <taxon>Rhizophagus</taxon>
    </lineage>
</organism>
<sequence length="179" mass="20461">MSFSTRNKKKANVPSSFEDQLALLQDSEANTERIHQIWARPSVPNINPDHDSIIFQQIEIDDSADPVSKEPIIRMFGITEIGNSVLCYVTGFRPYFYIPAPVGFKENDIPSLQNQIARAIQMDNGLKKPIERIELTLKESIWGYHGNIKSQFLKIIFNEAKALNATRHILYNVVLPFPY</sequence>
<dbReference type="GO" id="GO:0045004">
    <property type="term" value="P:DNA replication proofreading"/>
    <property type="evidence" value="ECO:0007669"/>
    <property type="project" value="TreeGrafter"/>
</dbReference>
<accession>A0A2Z6REX0</accession>
<dbReference type="Proteomes" id="UP000247702">
    <property type="component" value="Unassembled WGS sequence"/>
</dbReference>
<dbReference type="InterPro" id="IPR012337">
    <property type="entry name" value="RNaseH-like_sf"/>
</dbReference>
<evidence type="ECO:0000256" key="1">
    <source>
        <dbReference type="ARBA" id="ARBA00049244"/>
    </source>
</evidence>